<protein>
    <submittedName>
        <fullName evidence="1">Uncharacterized protein</fullName>
    </submittedName>
</protein>
<sequence length="306" mass="35905">MSRYELHANLSEKQIESDLAGYMGWISKSTPFRLIDIDEQITGSDKMMLNNGFAFYMQFKKSKGLKSISEIASSTRKNRSALEDIREFRHKKHLPDDPTLYFKLREKAQHAYDYQHNILLKFANQAYSQAFYVAPLILDKEEYYRCLFDSANRYVDFPFYYYDLQYHVKNWISYISYVPILKNHISIIPHESVNTCEHYYSYSTVGTDIGWHSPELLSERPSRLSDILSQELFALINNTERFVPLNQLYGAITSIYEAGDITYNSSLLDDITDIERLQVFGRELYKNYGIRQLICAVNIESINKLK</sequence>
<reference evidence="1 2" key="1">
    <citation type="submission" date="2020-08" db="EMBL/GenBank/DDBJ databases">
        <title>Genomic Encyclopedia of Type Strains, Phase IV (KMG-IV): sequencing the most valuable type-strain genomes for metagenomic binning, comparative biology and taxonomic classification.</title>
        <authorList>
            <person name="Goeker M."/>
        </authorList>
    </citation>
    <scope>NUCLEOTIDE SEQUENCE [LARGE SCALE GENOMIC DNA]</scope>
    <source>
        <strain evidence="1 2">DSM 26718</strain>
    </source>
</reference>
<keyword evidence="2" id="KW-1185">Reference proteome</keyword>
<dbReference type="EMBL" id="JACHGG010000002">
    <property type="protein sequence ID" value="MBB6058803.1"/>
    <property type="molecule type" value="Genomic_DNA"/>
</dbReference>
<accession>A0A7W9T180</accession>
<dbReference type="RefSeq" id="WP_183403023.1">
    <property type="nucleotide sequence ID" value="NZ_JACHGG010000002.1"/>
</dbReference>
<comment type="caution">
    <text evidence="1">The sequence shown here is derived from an EMBL/GenBank/DDBJ whole genome shotgun (WGS) entry which is preliminary data.</text>
</comment>
<dbReference type="AlphaFoldDB" id="A0A7W9T180"/>
<evidence type="ECO:0000313" key="1">
    <source>
        <dbReference type="EMBL" id="MBB6058803.1"/>
    </source>
</evidence>
<gene>
    <name evidence="1" type="ORF">HNQ93_001649</name>
</gene>
<name>A0A7W9T180_9BACT</name>
<proteinExistence type="predicted"/>
<evidence type="ECO:0000313" key="2">
    <source>
        <dbReference type="Proteomes" id="UP000532746"/>
    </source>
</evidence>
<dbReference type="Proteomes" id="UP000532746">
    <property type="component" value="Unassembled WGS sequence"/>
</dbReference>
<organism evidence="1 2">
    <name type="scientific">Hymenobacter luteus</name>
    <dbReference type="NCBI Taxonomy" id="1411122"/>
    <lineage>
        <taxon>Bacteria</taxon>
        <taxon>Pseudomonadati</taxon>
        <taxon>Bacteroidota</taxon>
        <taxon>Cytophagia</taxon>
        <taxon>Cytophagales</taxon>
        <taxon>Hymenobacteraceae</taxon>
        <taxon>Hymenobacter</taxon>
    </lineage>
</organism>